<dbReference type="GO" id="GO:0000462">
    <property type="term" value="P:maturation of SSU-rRNA from tricistronic rRNA transcript (SSU-rRNA, 5.8S rRNA, LSU-rRNA)"/>
    <property type="evidence" value="ECO:0007669"/>
    <property type="project" value="TreeGrafter"/>
</dbReference>
<dbReference type="InterPro" id="IPR021133">
    <property type="entry name" value="HEAT_type_2"/>
</dbReference>
<dbReference type="InterPro" id="IPR056473">
    <property type="entry name" value="HEAT_Utp10/HEAT1"/>
</dbReference>
<feature type="region of interest" description="Disordered" evidence="11">
    <location>
        <begin position="2275"/>
        <end position="2312"/>
    </location>
</feature>
<feature type="domain" description="BP28 C-terminal" evidence="12">
    <location>
        <begin position="2478"/>
        <end position="2683"/>
    </location>
</feature>
<dbReference type="Pfam" id="PF20497">
    <property type="entry name" value="SWI-SNF_Ssr4_C"/>
    <property type="match status" value="1"/>
</dbReference>
<evidence type="ECO:0000256" key="6">
    <source>
        <dbReference type="ARBA" id="ARBA00022737"/>
    </source>
</evidence>
<organism evidence="13 14">
    <name type="scientific">Furculomyces boomerangus</name>
    <dbReference type="NCBI Taxonomy" id="61424"/>
    <lineage>
        <taxon>Eukaryota</taxon>
        <taxon>Fungi</taxon>
        <taxon>Fungi incertae sedis</taxon>
        <taxon>Zoopagomycota</taxon>
        <taxon>Kickxellomycotina</taxon>
        <taxon>Harpellomycetes</taxon>
        <taxon>Harpellales</taxon>
        <taxon>Harpellaceae</taxon>
        <taxon>Furculomyces</taxon>
    </lineage>
</organism>
<evidence type="ECO:0000256" key="2">
    <source>
        <dbReference type="ARBA" id="ARBA00010559"/>
    </source>
</evidence>
<comment type="similarity">
    <text evidence="2 10">Belongs to the HEATR1/UTP10 family.</text>
</comment>
<evidence type="ECO:0000256" key="10">
    <source>
        <dbReference type="RuleBase" id="RU367065"/>
    </source>
</evidence>
<feature type="repeat" description="HEAT" evidence="9">
    <location>
        <begin position="1267"/>
        <end position="1305"/>
    </location>
</feature>
<dbReference type="EMBL" id="MBFT01000513">
    <property type="protein sequence ID" value="PVU89959.1"/>
    <property type="molecule type" value="Genomic_DNA"/>
</dbReference>
<keyword evidence="6" id="KW-0677">Repeat</keyword>
<gene>
    <name evidence="13" type="ORF">BB559_004845</name>
</gene>
<evidence type="ECO:0000256" key="1">
    <source>
        <dbReference type="ARBA" id="ARBA00004604"/>
    </source>
</evidence>
<sequence>MNSQNKSEITDGVGRGEQQTQNINYQQSATFAQGSQIQDFNHQQYQANLVQQQQQLLYNAQLKGTNLTTRIGNQIQIKQSETENVQNVQNPNLQSTNQQNNFQGRQEQMMTNTINPMFLNTPNPPQNFQLNSTFSPIQARKKMKIPPKGPIQSSNLRPTYSNISSGPGEEYSTQSKSKKKKRAATGRSEEVGLDNEDSIPPGDEYDVISARDIAIARYQRYHDYMASILSPLNTKTIIPQKKLYTSLNIERLKMLTKRCEEEFANIKESHSSQKEQNEKEKNDFELLMEKLRSEECTDLDTLKQEYPSILSFSTLGSESQFKKVPLETTDDQNSQSTQLYQLKTVDRLGGSDAALRKRASFLYTSKRAADLSNDDIYEVGIDGLSQLILIDRKFERYSQTLLSLEYKQKDRILLTKEQNKELDLELNNLIIHLSAHFLTRPAGKVLEWLIRRFRINEFNVKELISAMIPYHSTKEFSTLLGTINIPFEEYGILKILIPYRKIRQPMEREALVKEMHSTHSFGSFLNSFIFNIAESGHCYDVLGTFYCVLNTEYIETLKHVGDTELAFIVPIIITGLKSRDERIQVASYHILCALSSRVFFTENVFENLFLGVISHATNIKLAMLCLIKFIKSQNINIAFISTKIITAMANTNEIIKSFDEIPKEYGLEPVIEQFLMKAAKMVVEKDQNGIKFISSISKLKNVSDSFTNDFFEILLWGYIQYWLEFKADNDNEIEREIMASYKDILAVLFAQYLVAMEKVISTTIEKTNKFLSRSKTPESLNSDLAFKKLYELTCMNIETDNKSGARIGTYSLKLAPIASVGTGLYIALNSANPNIRIVAVKELSRLITNHKVSNNTDYETDITYDSAEISSLIYERLKDENPNVISEVLSLDILKYMSPNEYVETVLNLVNGNMITSNAAADRAFGNLCTKSVFNDMDCAAKSIVAVLEYILKPSTPINRSVRALLMLSKIVKESPNYTFLNSMCSFVEQYKGKDLVYQSLFLNTVLSVSKNALKKRNINLDNNSDIVFEKLLELMRKSDNKQIRYVYYIASLMDICLEDKAELNISANKKTMEMVDFCFSSIKNSKDMDKKVEIIAIFNSAVTGKKNQIGHWENIIGSITLNSTKSPSVLEISCAVFCISLLLKLLKKPTDFVNNGWFSLNYGQSEKPTTHYEYYSSVLKTIFLESVSHADGIMVIDGLIIGELYETHLKDEWIQFLASLAADPNVSNLGRTWSLLIMATFIQSSIPEKKENAHTKDVEYTDYQMLLPILFVCLADKNTSIRTAAISCLKALEKSYGQMTKRESKKSDINSSSSKKSKVKLLVDPVIYKSTEFYGSASGQLQCLPTEVAIGVVNVLASCSEEIEASDTFMENFLAMTTGNIHGLHKPIRKLSSNGFGNALVTVFLSHLLCLSNVSCSYKSASSLKVAILKITAPAINFSHTQIIEDMIISNADTLFQSGNIPSPNSFEDIYIKLLVSCISENSLGTDSDMEVDSTGLWNTLLGLIVVPESSDLNIQSLENTSYTQWSNESKAHAYLQDLALSHIHEKISKILDEKKQSELLSMLLGVSVKGVASSFLPNNSVSITTVLNGLNLDPGTLIFQLNSWITDLGNLNSETGIKSMKSSRGGNHQDQGLVNEISLFVENTSTLVMLLEIIASQPKETKCSPSLTPPLFELLECVRQIDSNFTSNLANQPKKQQVDQQLRVPVEYLKQLLVTLLLNIFNEANQHGIAIDEGVVRVDIMVNVLRQSSSLQTQTQSLLLLAAVAVHHSETVLHHVMSIFTFMGDSVLRQDDNYTLHVIHQAIEKIIPSLFSSTLIASNLEASMMSGSASVDIQKSRLKTASSILRVFVDSLPYIPHHRRLPLFKHLLDTIGCEEFNSVMFVLLLEKYSLRQSRVGSGKPEKPYIETNMFTDREDYMEFAVSLALQFSSEQIVSGMIGLVKVLLEIPTDKPNNIEDLQVLLDSSILDYTRLNTKQLIGFRIAVIEYINTMLNNGEYSEYESKADKLAVDSLLESLVFVGLEFVAKWSEQQNLIKGLKNTKSITSLCGMVTDYNYMMIDHAIGQLNYPLFAKTTLRLLEHQNMDVRRKAIEVLMAKIEEFSGYLFGTYNIQTKPQKDGFVDKTLIPDTEGWSKSDIKSSMCLVELIPSLVRLMKAEKYNEAGDVSLESPVDITQLSILCVASLAQYFSVIYPEAFLQVFDVILGDKSKSIVPLIKCKTQAVQSSLLVLIARLISGLGTRAIQHMPKLMPNLITMFENGYDLLYKYSTKTTTNSTARISASTDDTKKKTLKKGKFGGKPNHKDRNVDGNDSTAEGNELEIKVADKGIELVSSSLVVLEVIVKRWANFLGPYLDKTFSVVFDSRICYLTTFPESLVLPGSEVDLGSGILVDGNLDSMLLSRKDITLRKKTVQKYNNILKLLASLVHPRVLLPAQFGFYQSKLFGNNNDTSPNMDIGILDIYTLSNLAKLLSLTVNNISNDLLIKFHKPLFKFFLTLFSSEFGNNFKQSYMKIDSSMNEYTKSNVITKKNGKGDVEFERNKAVSQVIDSILDNFVDFCVKLNESIFSPLFASFIDWAITAETGKDAGSGNDMQYLSSSFKLSLMYLAVNKLFGRLQSILTPYYKYIVDTSLDILGDFGVTSDYIGSDNNEFIKSINGDELRAPNKLWALSLESLRLSALHDSGDFWSAELFERFTKHLGGQVPNTLVYNEDGESVPVEDFDRESDISKGYLSRIETVLAPTISQLYLAVANDAMWKQLNHLVLLKSRSQSPFVRLGSLEIVKSSFDALGEEFLILVPETIPFLSELIDDEDSQVEALTNDTIVVIEKYLGESLQPYFN</sequence>
<dbReference type="STRING" id="61424.A0A2T9YCC2"/>
<evidence type="ECO:0000256" key="7">
    <source>
        <dbReference type="ARBA" id="ARBA00023242"/>
    </source>
</evidence>
<dbReference type="InterPro" id="IPR011989">
    <property type="entry name" value="ARM-like"/>
</dbReference>
<keyword evidence="8 10" id="KW-0687">Ribonucleoprotein</keyword>
<dbReference type="Proteomes" id="UP000245699">
    <property type="component" value="Unassembled WGS sequence"/>
</dbReference>
<dbReference type="OrthoDB" id="31183at2759"/>
<proteinExistence type="inferred from homology"/>
<keyword evidence="14" id="KW-1185">Reference proteome</keyword>
<feature type="compositionally biased region" description="Polar residues" evidence="11">
    <location>
        <begin position="151"/>
        <end position="175"/>
    </location>
</feature>
<name>A0A2T9YCC2_9FUNG</name>
<keyword evidence="4 10" id="KW-0690">Ribosome biogenesis</keyword>
<comment type="subunit">
    <text evidence="10">Component of the ribosomal small subunit (SSU) processome.</text>
</comment>
<dbReference type="PROSITE" id="PS50077">
    <property type="entry name" value="HEAT_REPEAT"/>
    <property type="match status" value="1"/>
</dbReference>
<dbReference type="Pfam" id="PF23243">
    <property type="entry name" value="HEAT_HEATR1"/>
    <property type="match status" value="1"/>
</dbReference>
<evidence type="ECO:0000256" key="5">
    <source>
        <dbReference type="ARBA" id="ARBA00022552"/>
    </source>
</evidence>
<evidence type="ECO:0000259" key="12">
    <source>
        <dbReference type="SMART" id="SM01036"/>
    </source>
</evidence>
<dbReference type="SUPFAM" id="SSF48371">
    <property type="entry name" value="ARM repeat"/>
    <property type="match status" value="3"/>
</dbReference>
<dbReference type="InterPro" id="IPR046464">
    <property type="entry name" value="SWI-SNF_Ssr4_C"/>
</dbReference>
<dbReference type="InterPro" id="IPR000357">
    <property type="entry name" value="HEAT"/>
</dbReference>
<dbReference type="InterPro" id="IPR040191">
    <property type="entry name" value="UTP10"/>
</dbReference>
<protein>
    <recommendedName>
        <fullName evidence="3 10">U3 small nucleolar RNA-associated protein 10</fullName>
    </recommendedName>
</protein>
<dbReference type="Pfam" id="PF08146">
    <property type="entry name" value="BP28CT"/>
    <property type="match status" value="1"/>
</dbReference>
<evidence type="ECO:0000256" key="3">
    <source>
        <dbReference type="ARBA" id="ARBA00015399"/>
    </source>
</evidence>
<feature type="region of interest" description="Disordered" evidence="11">
    <location>
        <begin position="141"/>
        <end position="203"/>
    </location>
</feature>
<evidence type="ECO:0000256" key="11">
    <source>
        <dbReference type="SAM" id="MobiDB-lite"/>
    </source>
</evidence>
<evidence type="ECO:0000256" key="8">
    <source>
        <dbReference type="ARBA" id="ARBA00023274"/>
    </source>
</evidence>
<evidence type="ECO:0000313" key="13">
    <source>
        <dbReference type="EMBL" id="PVU89959.1"/>
    </source>
</evidence>
<comment type="function">
    <text evidence="10">Involved in nucleolar processing of pre-18S ribosomal RNA.</text>
</comment>
<evidence type="ECO:0000256" key="9">
    <source>
        <dbReference type="PROSITE-ProRule" id="PRU00103"/>
    </source>
</evidence>
<dbReference type="GO" id="GO:0045943">
    <property type="term" value="P:positive regulation of transcription by RNA polymerase I"/>
    <property type="evidence" value="ECO:0007669"/>
    <property type="project" value="TreeGrafter"/>
</dbReference>
<dbReference type="GO" id="GO:0030686">
    <property type="term" value="C:90S preribosome"/>
    <property type="evidence" value="ECO:0007669"/>
    <property type="project" value="TreeGrafter"/>
</dbReference>
<dbReference type="PANTHER" id="PTHR13457">
    <property type="entry name" value="BAP28"/>
    <property type="match status" value="1"/>
</dbReference>
<dbReference type="GO" id="GO:0030515">
    <property type="term" value="F:snoRNA binding"/>
    <property type="evidence" value="ECO:0007669"/>
    <property type="project" value="TreeGrafter"/>
</dbReference>
<dbReference type="InterPro" id="IPR016024">
    <property type="entry name" value="ARM-type_fold"/>
</dbReference>
<comment type="caution">
    <text evidence="13">The sequence shown here is derived from an EMBL/GenBank/DDBJ whole genome shotgun (WGS) entry which is preliminary data.</text>
</comment>
<comment type="subcellular location">
    <subcellularLocation>
        <location evidence="1 10">Nucleus</location>
        <location evidence="1 10">Nucleolus</location>
    </subcellularLocation>
</comment>
<reference evidence="13 14" key="1">
    <citation type="journal article" date="2018" name="MBio">
        <title>Comparative Genomics Reveals the Core Gene Toolbox for the Fungus-Insect Symbiosis.</title>
        <authorList>
            <person name="Wang Y."/>
            <person name="Stata M."/>
            <person name="Wang W."/>
            <person name="Stajich J.E."/>
            <person name="White M.M."/>
            <person name="Moncalvo J.M."/>
        </authorList>
    </citation>
    <scope>NUCLEOTIDE SEQUENCE [LARGE SCALE GENOMIC DNA]</scope>
    <source>
        <strain evidence="13 14">AUS-77-4</strain>
    </source>
</reference>
<dbReference type="Gene3D" id="1.25.10.10">
    <property type="entry name" value="Leucine-rich Repeat Variant"/>
    <property type="match status" value="2"/>
</dbReference>
<dbReference type="InterPro" id="IPR012954">
    <property type="entry name" value="BP28_C_dom"/>
</dbReference>
<dbReference type="GO" id="GO:0034455">
    <property type="term" value="C:t-UTP complex"/>
    <property type="evidence" value="ECO:0007669"/>
    <property type="project" value="TreeGrafter"/>
</dbReference>
<dbReference type="PANTHER" id="PTHR13457:SF1">
    <property type="entry name" value="HEAT REPEAT-CONTAINING PROTEIN 1"/>
    <property type="match status" value="1"/>
</dbReference>
<dbReference type="SMART" id="SM01036">
    <property type="entry name" value="BP28CT"/>
    <property type="match status" value="1"/>
</dbReference>
<evidence type="ECO:0000313" key="14">
    <source>
        <dbReference type="Proteomes" id="UP000245699"/>
    </source>
</evidence>
<dbReference type="InterPro" id="IPR022125">
    <property type="entry name" value="U3snoRNP10_N"/>
</dbReference>
<dbReference type="Pfam" id="PF02985">
    <property type="entry name" value="HEAT"/>
    <property type="match status" value="1"/>
</dbReference>
<dbReference type="Pfam" id="PF12397">
    <property type="entry name" value="U3snoRNP10"/>
    <property type="match status" value="1"/>
</dbReference>
<dbReference type="GO" id="GO:0032040">
    <property type="term" value="C:small-subunit processome"/>
    <property type="evidence" value="ECO:0007669"/>
    <property type="project" value="TreeGrafter"/>
</dbReference>
<keyword evidence="7 10" id="KW-0539">Nucleus</keyword>
<accession>A0A2T9YCC2</accession>
<evidence type="ECO:0000256" key="4">
    <source>
        <dbReference type="ARBA" id="ARBA00022517"/>
    </source>
</evidence>
<keyword evidence="5 10" id="KW-0698">rRNA processing</keyword>
<feature type="compositionally biased region" description="Basic residues" evidence="11">
    <location>
        <begin position="2288"/>
        <end position="2299"/>
    </location>
</feature>